<dbReference type="SUPFAM" id="SSF51197">
    <property type="entry name" value="Clavaminate synthase-like"/>
    <property type="match status" value="1"/>
</dbReference>
<accession>A0A5K1K8A1</accession>
<sequence>MPGTTLPSAPHYVPPAPTKENLEWADLPIIDFSKVGTPEGRAELAPRVRDAMRVHGFLIIVNHGWTQGQNDRIFDIADVPFSQVSEDEKKRFQTKTQETGTAEGYKMRRIWTIDNGVRDELEYYTFFGQANHPEVLQPFLPEYQEFARHNHFSILHPILRLLALGMELPEETFVNIHDFNDTAVKYGAIVSVTVSTFPDTGPARFPARFLKYYPRTEEEEAKSKNVWLKGHTDIGTMTILWSQPISALQVMSPDGKWRWVRHINNALVVNVGDAMEMLTGGFYKATIHRVVQPPPDQRGSTRLGAFYFAMCNDDVKLVPFTASPVLQRVGVIRKIDDEDAPTMSEWRKGRSKAYGLTELKRKDDVVEEQVINGVVVKHYN</sequence>
<keyword evidence="3" id="KW-0560">Oxidoreductase</keyword>
<organism evidence="7">
    <name type="scientific">Ganoderma boninense</name>
    <dbReference type="NCBI Taxonomy" id="34458"/>
    <lineage>
        <taxon>Eukaryota</taxon>
        <taxon>Fungi</taxon>
        <taxon>Dikarya</taxon>
        <taxon>Basidiomycota</taxon>
        <taxon>Agaricomycotina</taxon>
        <taxon>Agaricomycetes</taxon>
        <taxon>Polyporales</taxon>
        <taxon>Polyporaceae</taxon>
        <taxon>Ganoderma</taxon>
    </lineage>
</organism>
<dbReference type="EMBL" id="LR730133">
    <property type="protein sequence ID" value="VWP02343.1"/>
    <property type="molecule type" value="Genomic_DNA"/>
</dbReference>
<dbReference type="InterPro" id="IPR044861">
    <property type="entry name" value="IPNS-like_FE2OG_OXY"/>
</dbReference>
<dbReference type="InterPro" id="IPR026992">
    <property type="entry name" value="DIOX_N"/>
</dbReference>
<dbReference type="Pfam" id="PF14226">
    <property type="entry name" value="DIOX_N"/>
    <property type="match status" value="1"/>
</dbReference>
<evidence type="ECO:0000313" key="7">
    <source>
        <dbReference type="EMBL" id="VWP02343.1"/>
    </source>
</evidence>
<protein>
    <submittedName>
        <fullName evidence="7">Cwt1p</fullName>
    </submittedName>
</protein>
<evidence type="ECO:0000256" key="2">
    <source>
        <dbReference type="ARBA" id="ARBA00022723"/>
    </source>
</evidence>
<reference evidence="7" key="1">
    <citation type="submission" date="2019-10" db="EMBL/GenBank/DDBJ databases">
        <authorList>
            <person name="Nor Muhammad N."/>
        </authorList>
    </citation>
    <scope>NUCLEOTIDE SEQUENCE</scope>
</reference>
<dbReference type="GO" id="GO:0016491">
    <property type="term" value="F:oxidoreductase activity"/>
    <property type="evidence" value="ECO:0007669"/>
    <property type="project" value="UniProtKB-KW"/>
</dbReference>
<evidence type="ECO:0000259" key="6">
    <source>
        <dbReference type="Pfam" id="PF14226"/>
    </source>
</evidence>
<dbReference type="Pfam" id="PF03171">
    <property type="entry name" value="2OG-FeII_Oxy"/>
    <property type="match status" value="1"/>
</dbReference>
<name>A0A5K1K8A1_9APHY</name>
<evidence type="ECO:0000256" key="3">
    <source>
        <dbReference type="ARBA" id="ARBA00023002"/>
    </source>
</evidence>
<dbReference type="GO" id="GO:0046872">
    <property type="term" value="F:metal ion binding"/>
    <property type="evidence" value="ECO:0007669"/>
    <property type="project" value="UniProtKB-KW"/>
</dbReference>
<gene>
    <name evidence="7" type="primary">Q59M50</name>
</gene>
<evidence type="ECO:0000256" key="1">
    <source>
        <dbReference type="ARBA" id="ARBA00008056"/>
    </source>
</evidence>
<dbReference type="InterPro" id="IPR027443">
    <property type="entry name" value="IPNS-like_sf"/>
</dbReference>
<feature type="domain" description="Non-haem dioxygenase N-terminal" evidence="6">
    <location>
        <begin position="27"/>
        <end position="128"/>
    </location>
</feature>
<keyword evidence="2" id="KW-0479">Metal-binding</keyword>
<keyword evidence="4" id="KW-0408">Iron</keyword>
<dbReference type="PRINTS" id="PR00682">
    <property type="entry name" value="IPNSYNTHASE"/>
</dbReference>
<evidence type="ECO:0000259" key="5">
    <source>
        <dbReference type="Pfam" id="PF03171"/>
    </source>
</evidence>
<feature type="domain" description="Isopenicillin N synthase-like Fe(2+) 2OG dioxygenase" evidence="5">
    <location>
        <begin position="209"/>
        <end position="298"/>
    </location>
</feature>
<dbReference type="Gene3D" id="2.60.120.330">
    <property type="entry name" value="B-lactam Antibiotic, Isopenicillin N Synthase, Chain"/>
    <property type="match status" value="1"/>
</dbReference>
<comment type="similarity">
    <text evidence="1">Belongs to the iron/ascorbate-dependent oxidoreductase family.</text>
</comment>
<evidence type="ECO:0000256" key="4">
    <source>
        <dbReference type="ARBA" id="ARBA00023004"/>
    </source>
</evidence>
<dbReference type="PANTHER" id="PTHR10209:SF881">
    <property type="entry name" value="FI07970P-RELATED"/>
    <property type="match status" value="1"/>
</dbReference>
<dbReference type="AlphaFoldDB" id="A0A5K1K8A1"/>
<proteinExistence type="inferred from homology"/>
<dbReference type="PANTHER" id="PTHR10209">
    <property type="entry name" value="OXIDOREDUCTASE, 2OG-FE II OXYGENASE FAMILY PROTEIN"/>
    <property type="match status" value="1"/>
</dbReference>